<dbReference type="InterPro" id="IPR035901">
    <property type="entry name" value="GIY-YIG_endonuc_sf"/>
</dbReference>
<comment type="similarity">
    <text evidence="6">Belongs to the UvrC family.</text>
</comment>
<comment type="caution">
    <text evidence="10">The sequence shown here is derived from an EMBL/GenBank/DDBJ whole genome shotgun (WGS) entry which is preliminary data.</text>
</comment>
<dbReference type="GO" id="GO:0006289">
    <property type="term" value="P:nucleotide-excision repair"/>
    <property type="evidence" value="ECO:0007669"/>
    <property type="project" value="UniProtKB-UniRule"/>
</dbReference>
<dbReference type="RefSeq" id="WP_191070825.1">
    <property type="nucleotide sequence ID" value="NZ_CP060506.1"/>
</dbReference>
<evidence type="ECO:0000259" key="7">
    <source>
        <dbReference type="PROSITE" id="PS50151"/>
    </source>
</evidence>
<dbReference type="InterPro" id="IPR000305">
    <property type="entry name" value="GIY-YIG_endonuc"/>
</dbReference>
<comment type="function">
    <text evidence="6">The UvrABC repair system catalyzes the recognition and processing of DNA lesions. UvrC both incises the 5' and 3' sides of the lesion. The N-terminal half is responsible for the 3' incision and the C-terminal half is responsible for the 5' incision.</text>
</comment>
<evidence type="ECO:0000313" key="11">
    <source>
        <dbReference type="Proteomes" id="UP000627538"/>
    </source>
</evidence>
<dbReference type="PROSITE" id="PS50164">
    <property type="entry name" value="GIY_YIG"/>
    <property type="match status" value="1"/>
</dbReference>
<evidence type="ECO:0000313" key="10">
    <source>
        <dbReference type="EMBL" id="MBD3688715.1"/>
    </source>
</evidence>
<comment type="subunit">
    <text evidence="6">Interacts with UvrB in an incision complex.</text>
</comment>
<dbReference type="AlphaFoldDB" id="A0A8I0KPB3"/>
<evidence type="ECO:0000259" key="9">
    <source>
        <dbReference type="PROSITE" id="PS50165"/>
    </source>
</evidence>
<dbReference type="SUPFAM" id="SSF46600">
    <property type="entry name" value="C-terminal UvrC-binding domain of UvrB"/>
    <property type="match status" value="1"/>
</dbReference>
<evidence type="ECO:0000256" key="1">
    <source>
        <dbReference type="ARBA" id="ARBA00022490"/>
    </source>
</evidence>
<evidence type="ECO:0000256" key="2">
    <source>
        <dbReference type="ARBA" id="ARBA00022763"/>
    </source>
</evidence>
<dbReference type="InterPro" id="IPR001162">
    <property type="entry name" value="UvrC_RNase_H_dom"/>
</dbReference>
<feature type="domain" description="UVR" evidence="7">
    <location>
        <begin position="208"/>
        <end position="243"/>
    </location>
</feature>
<dbReference type="SUPFAM" id="SSF82771">
    <property type="entry name" value="GIY-YIG endonuclease"/>
    <property type="match status" value="1"/>
</dbReference>
<dbReference type="Proteomes" id="UP000627538">
    <property type="component" value="Unassembled WGS sequence"/>
</dbReference>
<name>A0A8I0KPB3_9ACTO</name>
<dbReference type="HAMAP" id="MF_00203">
    <property type="entry name" value="UvrC"/>
    <property type="match status" value="1"/>
</dbReference>
<evidence type="ECO:0000259" key="8">
    <source>
        <dbReference type="PROSITE" id="PS50164"/>
    </source>
</evidence>
<dbReference type="InterPro" id="IPR036876">
    <property type="entry name" value="UVR_dom_sf"/>
</dbReference>
<dbReference type="FunFam" id="3.40.1440.10:FF:000001">
    <property type="entry name" value="UvrABC system protein C"/>
    <property type="match status" value="1"/>
</dbReference>
<dbReference type="GO" id="GO:0003677">
    <property type="term" value="F:DNA binding"/>
    <property type="evidence" value="ECO:0007669"/>
    <property type="project" value="UniProtKB-UniRule"/>
</dbReference>
<dbReference type="InterPro" id="IPR003583">
    <property type="entry name" value="Hlx-hairpin-Hlx_DNA-bd_motif"/>
</dbReference>
<keyword evidence="5 6" id="KW-0234">DNA repair</keyword>
<keyword evidence="11" id="KW-1185">Reference proteome</keyword>
<dbReference type="InterPro" id="IPR001943">
    <property type="entry name" value="UVR_dom"/>
</dbReference>
<dbReference type="PROSITE" id="PS50151">
    <property type="entry name" value="UVR"/>
    <property type="match status" value="1"/>
</dbReference>
<gene>
    <name evidence="6 10" type="primary">uvrC</name>
    <name evidence="10" type="ORF">H8R10_00440</name>
</gene>
<keyword evidence="2 6" id="KW-0227">DNA damage</keyword>
<reference evidence="10 11" key="1">
    <citation type="submission" date="2020-08" db="EMBL/GenBank/DDBJ databases">
        <title>Winkia gen. nov., sp. nov., isolated from faeces of the Anser albifrons in China.</title>
        <authorList>
            <person name="Liu Q."/>
        </authorList>
    </citation>
    <scope>NUCLEOTIDE SEQUENCE [LARGE SCALE GENOMIC DNA]</scope>
    <source>
        <strain evidence="10 11">C62</strain>
    </source>
</reference>
<dbReference type="Gene3D" id="4.10.860.10">
    <property type="entry name" value="UVR domain"/>
    <property type="match status" value="1"/>
</dbReference>
<accession>A0A8I0KPB3</accession>
<keyword evidence="3 6" id="KW-0228">DNA excision</keyword>
<dbReference type="CDD" id="cd10434">
    <property type="entry name" value="GIY-YIG_UvrC_Cho"/>
    <property type="match status" value="1"/>
</dbReference>
<dbReference type="Gene3D" id="3.30.420.340">
    <property type="entry name" value="UvrC, RNAse H endonuclease domain"/>
    <property type="match status" value="1"/>
</dbReference>
<dbReference type="GO" id="GO:0005737">
    <property type="term" value="C:cytoplasm"/>
    <property type="evidence" value="ECO:0007669"/>
    <property type="project" value="UniProtKB-SubCell"/>
</dbReference>
<dbReference type="Gene3D" id="1.10.150.20">
    <property type="entry name" value="5' to 3' exonuclease, C-terminal subdomain"/>
    <property type="match status" value="1"/>
</dbReference>
<dbReference type="InterPro" id="IPR050066">
    <property type="entry name" value="UvrABC_protein_C"/>
</dbReference>
<dbReference type="InterPro" id="IPR038476">
    <property type="entry name" value="UvrC_RNase_H_dom_sf"/>
</dbReference>
<feature type="domain" description="GIY-YIG" evidence="8">
    <location>
        <begin position="16"/>
        <end position="95"/>
    </location>
</feature>
<keyword evidence="4 6" id="KW-0267">Excision nuclease</keyword>
<proteinExistence type="inferred from homology"/>
<dbReference type="Pfam" id="PF08459">
    <property type="entry name" value="UvrC_RNaseH_dom"/>
    <property type="match status" value="1"/>
</dbReference>
<evidence type="ECO:0000256" key="5">
    <source>
        <dbReference type="ARBA" id="ARBA00023204"/>
    </source>
</evidence>
<dbReference type="EMBL" id="JACRUO010000001">
    <property type="protein sequence ID" value="MBD3688715.1"/>
    <property type="molecule type" value="Genomic_DNA"/>
</dbReference>
<dbReference type="InterPro" id="IPR004791">
    <property type="entry name" value="UvrC"/>
</dbReference>
<sequence>MADPASYRPSPGEIPKAPGVYRFLDPTGRVIYVGKAKNLAARLANYFQDPAGLHPRTRRMVFTACAVKWVVVASEVEALSLEYAWIKEFAPRFNVMYRDDKSYPYLALTMREKFPRMHITRERKRASTRYFGPYTKVWAIRDTVDLLLRVFPVRTCTNGVFARAHAQGRPCLLGYIDKCSAPCVGKITEEAHRDLANQVGDFLAGKTAPFERKLEADMREAAARLDFEAAAKLRDDLAALRTVNEKNTVVFNDGTDADVFALVADELEAAVQVFHVRGGRIRGERGWVVERVDDSGPGDLMARLLQQVYGDIPEAQRPLRGTRRAARDDARSVDDVVHTATDQVPRDILVSAMPADAAALEQWLGRLRGAGVSIRVPQRGAKRALMETVTANAHDTLRLHKSRRSGDLTQRSQALEELQEALGLASAPLRIECYDISHTQGTHQVGSLVVFEDGAPRKSAYRHFTVRGERGEGASDDTAAMAEVLTRRFRRLQAEEAGEEGIDEDGVALRSGPLDEATGKPRRFSYRPDLVVVDGGLPQVNAARATLTEMGVDIAVIGLAKRLEEVWVADDDYPVILPRTSAALYMLQHVRDEAHRFAITAHRKKRARAMTRSLLDEVDGLGPARQQALLRAFGSVAKMRRADVGELAKTPGIGPRLAENLYELLHRDDASGGAKAATTAQ</sequence>
<dbReference type="InterPro" id="IPR010994">
    <property type="entry name" value="RuvA_2-like"/>
</dbReference>
<dbReference type="Pfam" id="PF14520">
    <property type="entry name" value="HHH_5"/>
    <property type="match status" value="1"/>
</dbReference>
<keyword evidence="6" id="KW-0742">SOS response</keyword>
<keyword evidence="1 6" id="KW-0963">Cytoplasm</keyword>
<comment type="subcellular location">
    <subcellularLocation>
        <location evidence="6">Cytoplasm</location>
    </subcellularLocation>
</comment>
<evidence type="ECO:0000256" key="4">
    <source>
        <dbReference type="ARBA" id="ARBA00022881"/>
    </source>
</evidence>
<dbReference type="PANTHER" id="PTHR30562:SF1">
    <property type="entry name" value="UVRABC SYSTEM PROTEIN C"/>
    <property type="match status" value="1"/>
</dbReference>
<dbReference type="Pfam" id="PF02151">
    <property type="entry name" value="UVR"/>
    <property type="match status" value="1"/>
</dbReference>
<dbReference type="PANTHER" id="PTHR30562">
    <property type="entry name" value="UVRC/OXIDOREDUCTASE"/>
    <property type="match status" value="1"/>
</dbReference>
<dbReference type="SUPFAM" id="SSF47781">
    <property type="entry name" value="RuvA domain 2-like"/>
    <property type="match status" value="1"/>
</dbReference>
<dbReference type="NCBIfam" id="NF001824">
    <property type="entry name" value="PRK00558.1-5"/>
    <property type="match status" value="1"/>
</dbReference>
<organism evidence="10 11">
    <name type="scientific">Nanchangia anserum</name>
    <dbReference type="NCBI Taxonomy" id="2692125"/>
    <lineage>
        <taxon>Bacteria</taxon>
        <taxon>Bacillati</taxon>
        <taxon>Actinomycetota</taxon>
        <taxon>Actinomycetes</taxon>
        <taxon>Actinomycetales</taxon>
        <taxon>Actinomycetaceae</taxon>
        <taxon>Nanchangia</taxon>
    </lineage>
</organism>
<evidence type="ECO:0000256" key="3">
    <source>
        <dbReference type="ARBA" id="ARBA00022769"/>
    </source>
</evidence>
<dbReference type="InterPro" id="IPR047296">
    <property type="entry name" value="GIY-YIG_UvrC_Cho"/>
</dbReference>
<dbReference type="Gene3D" id="3.40.1440.10">
    <property type="entry name" value="GIY-YIG endonuclease"/>
    <property type="match status" value="1"/>
</dbReference>
<dbReference type="GO" id="GO:0009380">
    <property type="term" value="C:excinuclease repair complex"/>
    <property type="evidence" value="ECO:0007669"/>
    <property type="project" value="InterPro"/>
</dbReference>
<dbReference type="Pfam" id="PF01541">
    <property type="entry name" value="GIY-YIG"/>
    <property type="match status" value="1"/>
</dbReference>
<feature type="domain" description="UvrC family homology region profile" evidence="9">
    <location>
        <begin position="259"/>
        <end position="547"/>
    </location>
</feature>
<dbReference type="Pfam" id="PF22920">
    <property type="entry name" value="UvrC_RNaseH"/>
    <property type="match status" value="1"/>
</dbReference>
<dbReference type="PROSITE" id="PS50165">
    <property type="entry name" value="UVRC"/>
    <property type="match status" value="1"/>
</dbReference>
<evidence type="ECO:0000256" key="6">
    <source>
        <dbReference type="HAMAP-Rule" id="MF_00203"/>
    </source>
</evidence>
<dbReference type="GO" id="GO:0009381">
    <property type="term" value="F:excinuclease ABC activity"/>
    <property type="evidence" value="ECO:0007669"/>
    <property type="project" value="UniProtKB-UniRule"/>
</dbReference>
<protein>
    <recommendedName>
        <fullName evidence="6">UvrABC system protein C</fullName>
        <shortName evidence="6">Protein UvrC</shortName>
    </recommendedName>
    <alternativeName>
        <fullName evidence="6">Excinuclease ABC subunit C</fullName>
    </alternativeName>
</protein>
<dbReference type="GO" id="GO:0009432">
    <property type="term" value="P:SOS response"/>
    <property type="evidence" value="ECO:0007669"/>
    <property type="project" value="UniProtKB-UniRule"/>
</dbReference>
<dbReference type="SMART" id="SM00278">
    <property type="entry name" value="HhH1"/>
    <property type="match status" value="2"/>
</dbReference>
<dbReference type="SMART" id="SM00465">
    <property type="entry name" value="GIYc"/>
    <property type="match status" value="1"/>
</dbReference>